<keyword evidence="2" id="KW-0547">Nucleotide-binding</keyword>
<feature type="transmembrane region" description="Helical" evidence="6">
    <location>
        <begin position="48"/>
        <end position="70"/>
    </location>
</feature>
<reference evidence="7 8" key="1">
    <citation type="submission" date="2017-12" db="EMBL/GenBank/DDBJ databases">
        <title>Comparative genomics of Botrytis spp.</title>
        <authorList>
            <person name="Valero-Jimenez C.A."/>
            <person name="Tapia P."/>
            <person name="Veloso J."/>
            <person name="Silva-Moreno E."/>
            <person name="Staats M."/>
            <person name="Valdes J.H."/>
            <person name="Van Kan J.A.L."/>
        </authorList>
    </citation>
    <scope>NUCLEOTIDE SEQUENCE [LARGE SCALE GENOMIC DNA]</scope>
    <source>
        <strain evidence="7 8">MUCL3349</strain>
    </source>
</reference>
<dbReference type="GO" id="GO:0042626">
    <property type="term" value="F:ATPase-coupled transmembrane transporter activity"/>
    <property type="evidence" value="ECO:0007669"/>
    <property type="project" value="TreeGrafter"/>
</dbReference>
<evidence type="ECO:0000256" key="1">
    <source>
        <dbReference type="ARBA" id="ARBA00022692"/>
    </source>
</evidence>
<evidence type="ECO:0008006" key="9">
    <source>
        <dbReference type="Google" id="ProtNLM"/>
    </source>
</evidence>
<dbReference type="GO" id="GO:0016020">
    <property type="term" value="C:membrane"/>
    <property type="evidence" value="ECO:0007669"/>
    <property type="project" value="InterPro"/>
</dbReference>
<comment type="caution">
    <text evidence="7">The sequence shown here is derived from an EMBL/GenBank/DDBJ whole genome shotgun (WGS) entry which is preliminary data.</text>
</comment>
<evidence type="ECO:0000313" key="8">
    <source>
        <dbReference type="Proteomes" id="UP000297280"/>
    </source>
</evidence>
<dbReference type="Gene3D" id="1.20.1560.10">
    <property type="entry name" value="ABC transporter type 1, transmembrane domain"/>
    <property type="match status" value="1"/>
</dbReference>
<dbReference type="PANTHER" id="PTHR24223:SF399">
    <property type="entry name" value="ABC TRANSPORTER ATNG"/>
    <property type="match status" value="1"/>
</dbReference>
<keyword evidence="4 6" id="KW-1133">Transmembrane helix</keyword>
<keyword evidence="5 6" id="KW-0472">Membrane</keyword>
<evidence type="ECO:0000256" key="6">
    <source>
        <dbReference type="SAM" id="Phobius"/>
    </source>
</evidence>
<evidence type="ECO:0000256" key="5">
    <source>
        <dbReference type="ARBA" id="ARBA00023136"/>
    </source>
</evidence>
<dbReference type="GO" id="GO:0005524">
    <property type="term" value="F:ATP binding"/>
    <property type="evidence" value="ECO:0007669"/>
    <property type="project" value="UniProtKB-KW"/>
</dbReference>
<evidence type="ECO:0000256" key="3">
    <source>
        <dbReference type="ARBA" id="ARBA00022840"/>
    </source>
</evidence>
<proteinExistence type="predicted"/>
<organism evidence="7 8">
    <name type="scientific">Botrytis porri</name>
    <dbReference type="NCBI Taxonomy" id="87229"/>
    <lineage>
        <taxon>Eukaryota</taxon>
        <taxon>Fungi</taxon>
        <taxon>Dikarya</taxon>
        <taxon>Ascomycota</taxon>
        <taxon>Pezizomycotina</taxon>
        <taxon>Leotiomycetes</taxon>
        <taxon>Helotiales</taxon>
        <taxon>Sclerotiniaceae</taxon>
        <taxon>Botrytis</taxon>
    </lineage>
</organism>
<evidence type="ECO:0000256" key="2">
    <source>
        <dbReference type="ARBA" id="ARBA00022741"/>
    </source>
</evidence>
<dbReference type="AlphaFoldDB" id="A0A4Z1KUF3"/>
<dbReference type="InterPro" id="IPR050173">
    <property type="entry name" value="ABC_transporter_C-like"/>
</dbReference>
<dbReference type="Proteomes" id="UP000297280">
    <property type="component" value="Unassembled WGS sequence"/>
</dbReference>
<protein>
    <recommendedName>
        <fullName evidence="9">ABC transmembrane type-1 domain-containing protein</fullName>
    </recommendedName>
</protein>
<evidence type="ECO:0000256" key="4">
    <source>
        <dbReference type="ARBA" id="ARBA00022989"/>
    </source>
</evidence>
<dbReference type="PANTHER" id="PTHR24223">
    <property type="entry name" value="ATP-BINDING CASSETTE SUB-FAMILY C"/>
    <property type="match status" value="1"/>
</dbReference>
<dbReference type="EMBL" id="PQXO01000180">
    <property type="protein sequence ID" value="TGO88154.1"/>
    <property type="molecule type" value="Genomic_DNA"/>
</dbReference>
<dbReference type="STRING" id="87229.A0A4Z1KUF3"/>
<name>A0A4Z1KUF3_9HELO</name>
<gene>
    <name evidence="7" type="ORF">BPOR_0180g00090</name>
</gene>
<accession>A0A4Z1KUF3</accession>
<feature type="transmembrane region" description="Helical" evidence="6">
    <location>
        <begin position="76"/>
        <end position="95"/>
    </location>
</feature>
<keyword evidence="3" id="KW-0067">ATP-binding</keyword>
<keyword evidence="1 6" id="KW-0812">Transmembrane</keyword>
<evidence type="ECO:0000313" key="7">
    <source>
        <dbReference type="EMBL" id="TGO88154.1"/>
    </source>
</evidence>
<sequence>MSYKYATKLRGCLIARISDKLMRLKQETGLESKVFTLVIADVQKIISAFAYIHEIWAVVLETGLVTWLLWRQIGPSSVTVLTVALICAMGSAFLGKHVGKAQQT</sequence>
<dbReference type="InterPro" id="IPR036640">
    <property type="entry name" value="ABC1_TM_sf"/>
</dbReference>
<keyword evidence="8" id="KW-1185">Reference proteome</keyword>